<dbReference type="GO" id="GO:0008780">
    <property type="term" value="F:acyl-[acyl-carrier-protein]-UDP-N-acetylglucosamine O-acyltransferase activity"/>
    <property type="evidence" value="ECO:0007669"/>
    <property type="project" value="InterPro"/>
</dbReference>
<gene>
    <name evidence="2" type="ORF">METZ01_LOCUS163211</name>
</gene>
<protein>
    <recommendedName>
        <fullName evidence="3">UDP N-acetylglucosamine O-acyltransferase C-terminal domain-containing protein</fullName>
    </recommendedName>
</protein>
<name>A0A382BAZ3_9ZZZZ</name>
<accession>A0A382BAZ3</accession>
<dbReference type="PANTHER" id="PTHR43480">
    <property type="entry name" value="ACYL-[ACYL-CARRIER-PROTEIN]--UDP-N-ACETYLGLUCOSAMINE O-ACYLTRANSFERASE"/>
    <property type="match status" value="1"/>
</dbReference>
<dbReference type="InterPro" id="IPR018357">
    <property type="entry name" value="Hexapep_transf_CS"/>
</dbReference>
<dbReference type="InterPro" id="IPR011004">
    <property type="entry name" value="Trimer_LpxA-like_sf"/>
</dbReference>
<reference evidence="2" key="1">
    <citation type="submission" date="2018-05" db="EMBL/GenBank/DDBJ databases">
        <authorList>
            <person name="Lanie J.A."/>
            <person name="Ng W.-L."/>
            <person name="Kazmierczak K.M."/>
            <person name="Andrzejewski T.M."/>
            <person name="Davidsen T.M."/>
            <person name="Wayne K.J."/>
            <person name="Tettelin H."/>
            <person name="Glass J.I."/>
            <person name="Rusch D."/>
            <person name="Podicherti R."/>
            <person name="Tsui H.-C.T."/>
            <person name="Winkler M.E."/>
        </authorList>
    </citation>
    <scope>NUCLEOTIDE SEQUENCE</scope>
</reference>
<dbReference type="GO" id="GO:0008610">
    <property type="term" value="P:lipid biosynthetic process"/>
    <property type="evidence" value="ECO:0007669"/>
    <property type="project" value="InterPro"/>
</dbReference>
<dbReference type="Pfam" id="PF00132">
    <property type="entry name" value="Hexapep"/>
    <property type="match status" value="1"/>
</dbReference>
<evidence type="ECO:0000256" key="1">
    <source>
        <dbReference type="ARBA" id="ARBA00022679"/>
    </source>
</evidence>
<dbReference type="InterPro" id="IPR010137">
    <property type="entry name" value="Lipid_A_LpxA"/>
</dbReference>
<proteinExistence type="predicted"/>
<evidence type="ECO:0008006" key="3">
    <source>
        <dbReference type="Google" id="ProtNLM"/>
    </source>
</evidence>
<keyword evidence="1" id="KW-0808">Transferase</keyword>
<organism evidence="2">
    <name type="scientific">marine metagenome</name>
    <dbReference type="NCBI Taxonomy" id="408172"/>
    <lineage>
        <taxon>unclassified sequences</taxon>
        <taxon>metagenomes</taxon>
        <taxon>ecological metagenomes</taxon>
    </lineage>
</organism>
<dbReference type="Gene3D" id="2.160.10.10">
    <property type="entry name" value="Hexapeptide repeat proteins"/>
    <property type="match status" value="1"/>
</dbReference>
<sequence>MIDQRASVAQGASIGKNVSIGAFSIVEQEVEIGDDTWIGSHVVIRSGTKIGACNKIYQFSSIGEDPQFAAYKGEKTSLIVGNGNVIREYVTLNRGSPAGT</sequence>
<dbReference type="InterPro" id="IPR001451">
    <property type="entry name" value="Hexapep"/>
</dbReference>
<dbReference type="PROSITE" id="PS00101">
    <property type="entry name" value="HEXAPEP_TRANSFERASES"/>
    <property type="match status" value="1"/>
</dbReference>
<dbReference type="EMBL" id="UINC01028775">
    <property type="protein sequence ID" value="SVB10357.1"/>
    <property type="molecule type" value="Genomic_DNA"/>
</dbReference>
<feature type="non-terminal residue" evidence="2">
    <location>
        <position position="100"/>
    </location>
</feature>
<dbReference type="PANTHER" id="PTHR43480:SF1">
    <property type="entry name" value="ACYL-[ACYL-CARRIER-PROTEIN]--UDP-N-ACETYLGLUCOSAMINE O-ACYLTRANSFERASE, MITOCHONDRIAL-RELATED"/>
    <property type="match status" value="1"/>
</dbReference>
<evidence type="ECO:0000313" key="2">
    <source>
        <dbReference type="EMBL" id="SVB10357.1"/>
    </source>
</evidence>
<dbReference type="AlphaFoldDB" id="A0A382BAZ3"/>
<dbReference type="SUPFAM" id="SSF51161">
    <property type="entry name" value="Trimeric LpxA-like enzymes"/>
    <property type="match status" value="1"/>
</dbReference>